<keyword evidence="3" id="KW-0808">Transferase</keyword>
<proteinExistence type="predicted"/>
<name>A0A2U1LBD8_ARTAN</name>
<keyword evidence="4" id="KW-1185">Reference proteome</keyword>
<protein>
    <submittedName>
        <fullName evidence="3">Reverse transcriptase domain-containing protein</fullName>
    </submittedName>
</protein>
<evidence type="ECO:0000259" key="2">
    <source>
        <dbReference type="Pfam" id="PF03732"/>
    </source>
</evidence>
<dbReference type="AlphaFoldDB" id="A0A2U1LBD8"/>
<feature type="region of interest" description="Disordered" evidence="1">
    <location>
        <begin position="342"/>
        <end position="361"/>
    </location>
</feature>
<dbReference type="PANTHER" id="PTHR33223">
    <property type="entry name" value="CCHC-TYPE DOMAIN-CONTAINING PROTEIN"/>
    <property type="match status" value="1"/>
</dbReference>
<dbReference type="EMBL" id="PKPP01010345">
    <property type="protein sequence ID" value="PWA46314.1"/>
    <property type="molecule type" value="Genomic_DNA"/>
</dbReference>
<evidence type="ECO:0000256" key="1">
    <source>
        <dbReference type="SAM" id="MobiDB-lite"/>
    </source>
</evidence>
<sequence length="361" mass="40856">MTTPAPRKTKGKEKKLEGRSKSALGITLWRPNGGYNQRSPTDLSVEAHLSTIPQGKSKKAQIRPDTEMDEGSKGKQLKSGKENSPKKESFAFACIYCGKSNYKYPQEAEISSEESSDMNSDEEAENIYDGGNDRMQLYMPEEVDPFMKNIRDTKLPKGIRIPDNVPPYDGSKYPVNHIRVFQLMAQVHNWDTATQCHMFKHTLRGATRIWFEHLPQESISGFHELRDAFLEFFLSIKRHKDRDKKIRCAKRGRDESIEDFKRRFLTESRRAKKMPEAAESCQVHGKSIRSGANKAPTLGSTEVHGRSGKNNTSILPSGRSCQEPEAVDMTPRDRSKACKAIRKAAGASNKASNIDNQRRTY</sequence>
<gene>
    <name evidence="3" type="ORF">CTI12_AA509820</name>
</gene>
<keyword evidence="3" id="KW-0695">RNA-directed DNA polymerase</keyword>
<evidence type="ECO:0000313" key="4">
    <source>
        <dbReference type="Proteomes" id="UP000245207"/>
    </source>
</evidence>
<keyword evidence="3" id="KW-0548">Nucleotidyltransferase</keyword>
<comment type="caution">
    <text evidence="3">The sequence shown here is derived from an EMBL/GenBank/DDBJ whole genome shotgun (WGS) entry which is preliminary data.</text>
</comment>
<feature type="region of interest" description="Disordered" evidence="1">
    <location>
        <begin position="1"/>
        <end position="84"/>
    </location>
</feature>
<dbReference type="OrthoDB" id="1737504at2759"/>
<evidence type="ECO:0000313" key="3">
    <source>
        <dbReference type="EMBL" id="PWA46314.1"/>
    </source>
</evidence>
<feature type="compositionally biased region" description="Basic and acidic residues" evidence="1">
    <location>
        <begin position="62"/>
        <end position="84"/>
    </location>
</feature>
<dbReference type="GO" id="GO:0003964">
    <property type="term" value="F:RNA-directed DNA polymerase activity"/>
    <property type="evidence" value="ECO:0007669"/>
    <property type="project" value="UniProtKB-KW"/>
</dbReference>
<dbReference type="InterPro" id="IPR005162">
    <property type="entry name" value="Retrotrans_gag_dom"/>
</dbReference>
<accession>A0A2U1LBD8</accession>
<dbReference type="Pfam" id="PF03732">
    <property type="entry name" value="Retrotrans_gag"/>
    <property type="match status" value="1"/>
</dbReference>
<dbReference type="Proteomes" id="UP000245207">
    <property type="component" value="Unassembled WGS sequence"/>
</dbReference>
<dbReference type="PANTHER" id="PTHR33223:SF11">
    <property type="entry name" value="ELEMENT PROTEIN, PUTATIVE-RELATED"/>
    <property type="match status" value="1"/>
</dbReference>
<feature type="domain" description="Retrotransposon gag" evidence="2">
    <location>
        <begin position="198"/>
        <end position="278"/>
    </location>
</feature>
<feature type="region of interest" description="Disordered" evidence="1">
    <location>
        <begin position="271"/>
        <end position="336"/>
    </location>
</feature>
<organism evidence="3 4">
    <name type="scientific">Artemisia annua</name>
    <name type="common">Sweet wormwood</name>
    <dbReference type="NCBI Taxonomy" id="35608"/>
    <lineage>
        <taxon>Eukaryota</taxon>
        <taxon>Viridiplantae</taxon>
        <taxon>Streptophyta</taxon>
        <taxon>Embryophyta</taxon>
        <taxon>Tracheophyta</taxon>
        <taxon>Spermatophyta</taxon>
        <taxon>Magnoliopsida</taxon>
        <taxon>eudicotyledons</taxon>
        <taxon>Gunneridae</taxon>
        <taxon>Pentapetalae</taxon>
        <taxon>asterids</taxon>
        <taxon>campanulids</taxon>
        <taxon>Asterales</taxon>
        <taxon>Asteraceae</taxon>
        <taxon>Asteroideae</taxon>
        <taxon>Anthemideae</taxon>
        <taxon>Artemisiinae</taxon>
        <taxon>Artemisia</taxon>
    </lineage>
</organism>
<reference evidence="3 4" key="1">
    <citation type="journal article" date="2018" name="Mol. Plant">
        <title>The genome of Artemisia annua provides insight into the evolution of Asteraceae family and artemisinin biosynthesis.</title>
        <authorList>
            <person name="Shen Q."/>
            <person name="Zhang L."/>
            <person name="Liao Z."/>
            <person name="Wang S."/>
            <person name="Yan T."/>
            <person name="Shi P."/>
            <person name="Liu M."/>
            <person name="Fu X."/>
            <person name="Pan Q."/>
            <person name="Wang Y."/>
            <person name="Lv Z."/>
            <person name="Lu X."/>
            <person name="Zhang F."/>
            <person name="Jiang W."/>
            <person name="Ma Y."/>
            <person name="Chen M."/>
            <person name="Hao X."/>
            <person name="Li L."/>
            <person name="Tang Y."/>
            <person name="Lv G."/>
            <person name="Zhou Y."/>
            <person name="Sun X."/>
            <person name="Brodelius P.E."/>
            <person name="Rose J.K.C."/>
            <person name="Tang K."/>
        </authorList>
    </citation>
    <scope>NUCLEOTIDE SEQUENCE [LARGE SCALE GENOMIC DNA]</scope>
    <source>
        <strain evidence="4">cv. Huhao1</strain>
        <tissue evidence="3">Leaf</tissue>
    </source>
</reference>